<evidence type="ECO:0000256" key="3">
    <source>
        <dbReference type="ARBA" id="ARBA00022777"/>
    </source>
</evidence>
<dbReference type="PIRSF" id="PIRSF000538">
    <property type="entry name" value="GlpK"/>
    <property type="match status" value="1"/>
</dbReference>
<keyword evidence="3 4" id="KW-0418">Kinase</keyword>
<dbReference type="InterPro" id="IPR018485">
    <property type="entry name" value="FGGY_C"/>
</dbReference>
<evidence type="ECO:0000256" key="4">
    <source>
        <dbReference type="RuleBase" id="RU003733"/>
    </source>
</evidence>
<dbReference type="InterPro" id="IPR018484">
    <property type="entry name" value="FGGY_N"/>
</dbReference>
<dbReference type="InterPro" id="IPR050406">
    <property type="entry name" value="FGGY_Carb_Kinase"/>
</dbReference>
<dbReference type="InterPro" id="IPR043129">
    <property type="entry name" value="ATPase_NBD"/>
</dbReference>
<organism evidence="7">
    <name type="scientific">uncultured Alphaproteobacteria bacterium</name>
    <dbReference type="NCBI Taxonomy" id="91750"/>
    <lineage>
        <taxon>Bacteria</taxon>
        <taxon>Pseudomonadati</taxon>
        <taxon>Pseudomonadota</taxon>
        <taxon>Alphaproteobacteria</taxon>
        <taxon>environmental samples</taxon>
    </lineage>
</organism>
<dbReference type="PROSITE" id="PS00445">
    <property type="entry name" value="FGGY_KINASES_2"/>
    <property type="match status" value="1"/>
</dbReference>
<accession>A0A212JYX7</accession>
<protein>
    <recommendedName>
        <fullName evidence="8">Xylulokinase</fullName>
    </recommendedName>
</protein>
<dbReference type="GO" id="GO:0005975">
    <property type="term" value="P:carbohydrate metabolic process"/>
    <property type="evidence" value="ECO:0007669"/>
    <property type="project" value="InterPro"/>
</dbReference>
<dbReference type="AlphaFoldDB" id="A0A212JYX7"/>
<dbReference type="EMBL" id="FLUO01000001">
    <property type="protein sequence ID" value="SBW04562.1"/>
    <property type="molecule type" value="Genomic_DNA"/>
</dbReference>
<proteinExistence type="inferred from homology"/>
<evidence type="ECO:0000259" key="6">
    <source>
        <dbReference type="Pfam" id="PF02782"/>
    </source>
</evidence>
<dbReference type="CDD" id="cd07808">
    <property type="entry name" value="ASKHA_NBD_FGGY_EcXK-like"/>
    <property type="match status" value="1"/>
</dbReference>
<evidence type="ECO:0000259" key="5">
    <source>
        <dbReference type="Pfam" id="PF00370"/>
    </source>
</evidence>
<dbReference type="Pfam" id="PF00370">
    <property type="entry name" value="FGGY_N"/>
    <property type="match status" value="1"/>
</dbReference>
<name>A0A212JYX7_9PROT</name>
<keyword evidence="2 4" id="KW-0808">Transferase</keyword>
<feature type="domain" description="Carbohydrate kinase FGGY N-terminal" evidence="5">
    <location>
        <begin position="12"/>
        <end position="255"/>
    </location>
</feature>
<dbReference type="Gene3D" id="3.30.420.40">
    <property type="match status" value="2"/>
</dbReference>
<dbReference type="Pfam" id="PF02782">
    <property type="entry name" value="FGGY_C"/>
    <property type="match status" value="1"/>
</dbReference>
<sequence>MNPQEIRPGARVLGIDVGTTGAKCTVYDLGGTPVASAYREYPMLHPREDWAEEDPNTWWRAVADNVRACFRSGYVAPEEIAAIGVSCTNSFIPVAADGAPLYNAILQLDQRASDEVDWLREHVGVERIFRVTGNRIARGTFSLPTVRWFLRNRRDIVADTYKFLVPSGFIIRHLTGEFSINTSRMGFTLLSDIRTGEWDAGLADAAGVPFDLLPTPYRASDVVGGVTRAAADATGLMPGTPVVAGAMDTVAAAVGAGAIAPGDIFLAIGTCGRSCFSTDTPTFDDRLMNCRHAVEGQWLGVQATNAAGASLRWFRDVFGSALSLRAEAEKRSVFELMDDLAATAEPGAGGVVYLPYLSGERCPIWDPDARGVFFGLSFATGYAEMVRAVMEGVAFSIRQGQEIALAHMPKPSRLSLGGGIGRSRLWCRIFADVLGYPIVRLRVSETETLGGAMLAAYGVGLIRSLDEMAGGVFDGCEVVEPDPAAAAIYDEMFAVYGEAYRRLAPEFAELRGIRSRRA</sequence>
<dbReference type="InterPro" id="IPR018483">
    <property type="entry name" value="Carb_kinase_FGGY_CS"/>
</dbReference>
<dbReference type="SUPFAM" id="SSF53067">
    <property type="entry name" value="Actin-like ATPase domain"/>
    <property type="match status" value="2"/>
</dbReference>
<feature type="domain" description="Carbohydrate kinase FGGY C-terminal" evidence="6">
    <location>
        <begin position="293"/>
        <end position="458"/>
    </location>
</feature>
<comment type="similarity">
    <text evidence="1 4">Belongs to the FGGY kinase family.</text>
</comment>
<dbReference type="GO" id="GO:0016301">
    <property type="term" value="F:kinase activity"/>
    <property type="evidence" value="ECO:0007669"/>
    <property type="project" value="UniProtKB-KW"/>
</dbReference>
<dbReference type="PANTHER" id="PTHR43095">
    <property type="entry name" value="SUGAR KINASE"/>
    <property type="match status" value="1"/>
</dbReference>
<dbReference type="GO" id="GO:0016773">
    <property type="term" value="F:phosphotransferase activity, alcohol group as acceptor"/>
    <property type="evidence" value="ECO:0007669"/>
    <property type="project" value="InterPro"/>
</dbReference>
<dbReference type="PANTHER" id="PTHR43095:SF5">
    <property type="entry name" value="XYLULOSE KINASE"/>
    <property type="match status" value="1"/>
</dbReference>
<dbReference type="InterPro" id="IPR000577">
    <property type="entry name" value="Carb_kinase_FGGY"/>
</dbReference>
<evidence type="ECO:0008006" key="8">
    <source>
        <dbReference type="Google" id="ProtNLM"/>
    </source>
</evidence>
<evidence type="ECO:0000313" key="7">
    <source>
        <dbReference type="EMBL" id="SBW04562.1"/>
    </source>
</evidence>
<gene>
    <name evidence="7" type="ORF">KL86APRO_11869</name>
</gene>
<reference evidence="7" key="1">
    <citation type="submission" date="2016-04" db="EMBL/GenBank/DDBJ databases">
        <authorList>
            <person name="Evans L.H."/>
            <person name="Alamgir A."/>
            <person name="Owens N."/>
            <person name="Weber N.D."/>
            <person name="Virtaneva K."/>
            <person name="Barbian K."/>
            <person name="Babar A."/>
            <person name="Rosenke K."/>
        </authorList>
    </citation>
    <scope>NUCLEOTIDE SEQUENCE</scope>
    <source>
        <strain evidence="7">86</strain>
    </source>
</reference>
<evidence type="ECO:0000256" key="2">
    <source>
        <dbReference type="ARBA" id="ARBA00022679"/>
    </source>
</evidence>
<evidence type="ECO:0000256" key="1">
    <source>
        <dbReference type="ARBA" id="ARBA00009156"/>
    </source>
</evidence>